<feature type="non-terminal residue" evidence="1">
    <location>
        <position position="1"/>
    </location>
</feature>
<organism evidence="1 2">
    <name type="scientific">Cymbomonas tetramitiformis</name>
    <dbReference type="NCBI Taxonomy" id="36881"/>
    <lineage>
        <taxon>Eukaryota</taxon>
        <taxon>Viridiplantae</taxon>
        <taxon>Chlorophyta</taxon>
        <taxon>Pyramimonadophyceae</taxon>
        <taxon>Pyramimonadales</taxon>
        <taxon>Pyramimonadaceae</taxon>
        <taxon>Cymbomonas</taxon>
    </lineage>
</organism>
<reference evidence="1 2" key="1">
    <citation type="journal article" date="2015" name="Genome Biol. Evol.">
        <title>Comparative Genomics of a Bacterivorous Green Alga Reveals Evolutionary Causalities and Consequences of Phago-Mixotrophic Mode of Nutrition.</title>
        <authorList>
            <person name="Burns J.A."/>
            <person name="Paasch A."/>
            <person name="Narechania A."/>
            <person name="Kim E."/>
        </authorList>
    </citation>
    <scope>NUCLEOTIDE SEQUENCE [LARGE SCALE GENOMIC DNA]</scope>
    <source>
        <strain evidence="1 2">PLY_AMNH</strain>
    </source>
</reference>
<evidence type="ECO:0000313" key="1">
    <source>
        <dbReference type="EMBL" id="KAK3255243.1"/>
    </source>
</evidence>
<dbReference type="EMBL" id="LGRX02022828">
    <property type="protein sequence ID" value="KAK3255243.1"/>
    <property type="molecule type" value="Genomic_DNA"/>
</dbReference>
<sequence>GRDLARMNPADLIADWLAVMADSDLQDLAQTYKEKFSRKKIPKAASSACAALPKRGVAGLPVQAAS</sequence>
<name>A0AAE0KNS9_9CHLO</name>
<dbReference type="AlphaFoldDB" id="A0AAE0KNS9"/>
<proteinExistence type="predicted"/>
<gene>
    <name evidence="1" type="ORF">CYMTET_35561</name>
</gene>
<comment type="caution">
    <text evidence="1">The sequence shown here is derived from an EMBL/GenBank/DDBJ whole genome shotgun (WGS) entry which is preliminary data.</text>
</comment>
<dbReference type="Proteomes" id="UP001190700">
    <property type="component" value="Unassembled WGS sequence"/>
</dbReference>
<protein>
    <submittedName>
        <fullName evidence="1">Uncharacterized protein</fullName>
    </submittedName>
</protein>
<evidence type="ECO:0000313" key="2">
    <source>
        <dbReference type="Proteomes" id="UP001190700"/>
    </source>
</evidence>
<accession>A0AAE0KNS9</accession>
<keyword evidence="2" id="KW-1185">Reference proteome</keyword>